<gene>
    <name evidence="2" type="ORF">SAE02_69420</name>
</gene>
<name>A0A512E256_9PROT</name>
<comment type="caution">
    <text evidence="2">The sequence shown here is derived from an EMBL/GenBank/DDBJ whole genome shotgun (WGS) entry which is preliminary data.</text>
</comment>
<keyword evidence="3" id="KW-1185">Reference proteome</keyword>
<feature type="compositionally biased region" description="Basic and acidic residues" evidence="1">
    <location>
        <begin position="62"/>
        <end position="76"/>
    </location>
</feature>
<evidence type="ECO:0000313" key="2">
    <source>
        <dbReference type="EMBL" id="GEO42794.1"/>
    </source>
</evidence>
<organism evidence="2 3">
    <name type="scientific">Skermanella aerolata</name>
    <dbReference type="NCBI Taxonomy" id="393310"/>
    <lineage>
        <taxon>Bacteria</taxon>
        <taxon>Pseudomonadati</taxon>
        <taxon>Pseudomonadota</taxon>
        <taxon>Alphaproteobacteria</taxon>
        <taxon>Rhodospirillales</taxon>
        <taxon>Azospirillaceae</taxon>
        <taxon>Skermanella</taxon>
    </lineage>
</organism>
<dbReference type="EMBL" id="BJYZ01000050">
    <property type="protein sequence ID" value="GEO42794.1"/>
    <property type="molecule type" value="Genomic_DNA"/>
</dbReference>
<evidence type="ECO:0000313" key="3">
    <source>
        <dbReference type="Proteomes" id="UP000321523"/>
    </source>
</evidence>
<proteinExistence type="predicted"/>
<dbReference type="AlphaFoldDB" id="A0A512E256"/>
<accession>A0A512E256</accession>
<dbReference type="Proteomes" id="UP000321523">
    <property type="component" value="Unassembled WGS sequence"/>
</dbReference>
<protein>
    <submittedName>
        <fullName evidence="2">Uncharacterized protein</fullName>
    </submittedName>
</protein>
<evidence type="ECO:0000256" key="1">
    <source>
        <dbReference type="SAM" id="MobiDB-lite"/>
    </source>
</evidence>
<sequence>MSALPAGHLVLTGGREQITGQQQQHAKPDAAIRQVEGGPVIALKMKIQEIGHGPVTQPVHQIAERATDDQAERRRL</sequence>
<feature type="region of interest" description="Disordered" evidence="1">
    <location>
        <begin position="52"/>
        <end position="76"/>
    </location>
</feature>
<reference evidence="2 3" key="1">
    <citation type="submission" date="2019-07" db="EMBL/GenBank/DDBJ databases">
        <title>Whole genome shotgun sequence of Skermanella aerolata NBRC 106429.</title>
        <authorList>
            <person name="Hosoyama A."/>
            <person name="Uohara A."/>
            <person name="Ohji S."/>
            <person name="Ichikawa N."/>
        </authorList>
    </citation>
    <scope>NUCLEOTIDE SEQUENCE [LARGE SCALE GENOMIC DNA]</scope>
    <source>
        <strain evidence="2 3">NBRC 106429</strain>
    </source>
</reference>